<dbReference type="InterPro" id="IPR000095">
    <property type="entry name" value="CRIB_dom"/>
</dbReference>
<evidence type="ECO:0000256" key="2">
    <source>
        <dbReference type="ARBA" id="ARBA00022490"/>
    </source>
</evidence>
<dbReference type="Pfam" id="PF00568">
    <property type="entry name" value="WH1"/>
    <property type="match status" value="1"/>
</dbReference>
<feature type="compositionally biased region" description="Basic and acidic residues" evidence="5">
    <location>
        <begin position="137"/>
        <end position="148"/>
    </location>
</feature>
<keyword evidence="9" id="KW-1185">Reference proteome</keyword>
<dbReference type="FunFam" id="2.30.29.30:FF:000130">
    <property type="entry name" value="neural Wiskott-Aldrich syndrome protein"/>
    <property type="match status" value="1"/>
</dbReference>
<organism evidence="8 9">
    <name type="scientific">Penaeus vannamei</name>
    <name type="common">Whiteleg shrimp</name>
    <name type="synonym">Litopenaeus vannamei</name>
    <dbReference type="NCBI Taxonomy" id="6689"/>
    <lineage>
        <taxon>Eukaryota</taxon>
        <taxon>Metazoa</taxon>
        <taxon>Ecdysozoa</taxon>
        <taxon>Arthropoda</taxon>
        <taxon>Crustacea</taxon>
        <taxon>Multicrustacea</taxon>
        <taxon>Malacostraca</taxon>
        <taxon>Eumalacostraca</taxon>
        <taxon>Eucarida</taxon>
        <taxon>Decapoda</taxon>
        <taxon>Dendrobranchiata</taxon>
        <taxon>Penaeoidea</taxon>
        <taxon>Penaeidae</taxon>
        <taxon>Penaeus</taxon>
    </lineage>
</organism>
<dbReference type="InterPro" id="IPR033927">
    <property type="entry name" value="WASPfam_EVH1"/>
</dbReference>
<dbReference type="SUPFAM" id="SSF47912">
    <property type="entry name" value="Wiscott-Aldrich syndrome protein, WASP, C-terminal domain"/>
    <property type="match status" value="1"/>
</dbReference>
<evidence type="ECO:0000313" key="9">
    <source>
        <dbReference type="Proteomes" id="UP000283509"/>
    </source>
</evidence>
<gene>
    <name evidence="8" type="ORF">C7M84_021573</name>
</gene>
<feature type="region of interest" description="Disordered" evidence="5">
    <location>
        <begin position="268"/>
        <end position="328"/>
    </location>
</feature>
<dbReference type="Gene3D" id="2.30.29.30">
    <property type="entry name" value="Pleckstrin-homology domain (PH domain)/Phosphotyrosine-binding domain (PTB)"/>
    <property type="match status" value="1"/>
</dbReference>
<dbReference type="SUPFAM" id="SSF50729">
    <property type="entry name" value="PH domain-like"/>
    <property type="match status" value="1"/>
</dbReference>
<dbReference type="CDD" id="cd01205">
    <property type="entry name" value="EVH1_WASP-like"/>
    <property type="match status" value="1"/>
</dbReference>
<feature type="region of interest" description="Disordered" evidence="5">
    <location>
        <begin position="137"/>
        <end position="207"/>
    </location>
</feature>
<dbReference type="AlphaFoldDB" id="A0A3R7MSU1"/>
<dbReference type="OrthoDB" id="8963340at2759"/>
<dbReference type="SMART" id="SM00461">
    <property type="entry name" value="WH1"/>
    <property type="match status" value="1"/>
</dbReference>
<dbReference type="EMBL" id="QCYY01000454">
    <property type="protein sequence ID" value="ROT85032.1"/>
    <property type="molecule type" value="Genomic_DNA"/>
</dbReference>
<accession>A0A3R7MSU1</accession>
<feature type="domain" description="WH1" evidence="7">
    <location>
        <begin position="27"/>
        <end position="137"/>
    </location>
</feature>
<evidence type="ECO:0000256" key="3">
    <source>
        <dbReference type="ARBA" id="ARBA00022553"/>
    </source>
</evidence>
<dbReference type="PROSITE" id="PS50108">
    <property type="entry name" value="CRIB"/>
    <property type="match status" value="1"/>
</dbReference>
<evidence type="ECO:0000256" key="5">
    <source>
        <dbReference type="SAM" id="MobiDB-lite"/>
    </source>
</evidence>
<proteinExistence type="predicted"/>
<evidence type="ECO:0000259" key="6">
    <source>
        <dbReference type="PROSITE" id="PS50108"/>
    </source>
</evidence>
<evidence type="ECO:0000313" key="8">
    <source>
        <dbReference type="EMBL" id="ROT85032.1"/>
    </source>
</evidence>
<dbReference type="PROSITE" id="PS50229">
    <property type="entry name" value="WH1"/>
    <property type="match status" value="1"/>
</dbReference>
<keyword evidence="3" id="KW-0597">Phosphoprotein</keyword>
<feature type="compositionally biased region" description="Basic residues" evidence="5">
    <location>
        <begin position="186"/>
        <end position="197"/>
    </location>
</feature>
<feature type="compositionally biased region" description="Low complexity" evidence="5">
    <location>
        <begin position="149"/>
        <end position="170"/>
    </location>
</feature>
<evidence type="ECO:0000256" key="4">
    <source>
        <dbReference type="ARBA" id="ARBA00023212"/>
    </source>
</evidence>
<evidence type="ECO:0000259" key="7">
    <source>
        <dbReference type="PROSITE" id="PS50229"/>
    </source>
</evidence>
<protein>
    <submittedName>
        <fullName evidence="8">Putative wiskott-Aldrich syndrome protein</fullName>
    </submittedName>
</protein>
<dbReference type="InterPro" id="IPR011026">
    <property type="entry name" value="WAS_C"/>
</dbReference>
<dbReference type="GO" id="GO:0005856">
    <property type="term" value="C:cytoskeleton"/>
    <property type="evidence" value="ECO:0007669"/>
    <property type="project" value="UniProtKB-SubCell"/>
</dbReference>
<dbReference type="Pfam" id="PF00786">
    <property type="entry name" value="PBD"/>
    <property type="match status" value="1"/>
</dbReference>
<dbReference type="SMART" id="SM00285">
    <property type="entry name" value="PBD"/>
    <property type="match status" value="1"/>
</dbReference>
<keyword evidence="4" id="KW-0206">Cytoskeleton</keyword>
<dbReference type="PANTHER" id="PTHR11202:SF36">
    <property type="entry name" value="ACTIN NUCLEATION-PROMOTING FACTOR WASL"/>
    <property type="match status" value="1"/>
</dbReference>
<dbReference type="PANTHER" id="PTHR11202">
    <property type="entry name" value="SPROUTY-RELATED, EVH1 DOMAIN-CONTAINING PROTEIN FAMILY MEMBER"/>
    <property type="match status" value="1"/>
</dbReference>
<comment type="subcellular location">
    <subcellularLocation>
        <location evidence="1">Cytoplasm</location>
        <location evidence="1">Cytoskeleton</location>
    </subcellularLocation>
</comment>
<reference evidence="8 9" key="2">
    <citation type="submission" date="2019-01" db="EMBL/GenBank/DDBJ databases">
        <title>The decoding of complex shrimp genome reveals the adaptation for benthos swimmer, frequently molting mechanism and breeding impact on genome.</title>
        <authorList>
            <person name="Sun Y."/>
            <person name="Gao Y."/>
            <person name="Yu Y."/>
        </authorList>
    </citation>
    <scope>NUCLEOTIDE SEQUENCE [LARGE SCALE GENOMIC DNA]</scope>
    <source>
        <tissue evidence="8">Muscle</tissue>
    </source>
</reference>
<feature type="compositionally biased region" description="Basic and acidic residues" evidence="5">
    <location>
        <begin position="313"/>
        <end position="328"/>
    </location>
</feature>
<dbReference type="InterPro" id="IPR036936">
    <property type="entry name" value="CRIB_dom_sf"/>
</dbReference>
<feature type="domain" description="CRIB" evidence="6">
    <location>
        <begin position="203"/>
        <end position="216"/>
    </location>
</feature>
<dbReference type="GO" id="GO:0007015">
    <property type="term" value="P:actin filament organization"/>
    <property type="evidence" value="ECO:0007669"/>
    <property type="project" value="InterPro"/>
</dbReference>
<dbReference type="Proteomes" id="UP000283509">
    <property type="component" value="Unassembled WGS sequence"/>
</dbReference>
<comment type="caution">
    <text evidence="8">The sequence shown here is derived from an EMBL/GenBank/DDBJ whole genome shotgun (WGS) entry which is preliminary data.</text>
</comment>
<dbReference type="STRING" id="6689.A0A3R7MSU1"/>
<keyword evidence="2" id="KW-0963">Cytoplasm</keyword>
<sequence length="328" mass="37342">MGTRKPPVVNKPSTLLSREENEIMIRMLGPRCQTLSTAVVQVFGTDGPHHNAWRKRYCGVATFTKDNARKSYYIQVYDTVAGVRLYEQELYNQFTYSAMMPFFHQFEAEDQMIGLNFADEGEANAFSRAINERLAVKQRRREERRRQSDQQQRQSLHPQPTIPSQPQQTPVHAPPALPPKDDNKKRSGKKANKNKNKISKEQIGMPTDFKHITHVGFDPDKGFSQFNMDEKLQGFFNMVGVSQQHLSDTRTREFIYDFIERHGGVEKAMQETQRYSTSPNPPGAPEVSHMPPPPANTLSPPTPPPSIPSRNSFNEEKAEQVVADGKTD</sequence>
<reference evidence="8 9" key="1">
    <citation type="submission" date="2018-04" db="EMBL/GenBank/DDBJ databases">
        <authorList>
            <person name="Zhang X."/>
            <person name="Yuan J."/>
            <person name="Li F."/>
            <person name="Xiang J."/>
        </authorList>
    </citation>
    <scope>NUCLEOTIDE SEQUENCE [LARGE SCALE GENOMIC DNA]</scope>
    <source>
        <tissue evidence="8">Muscle</tissue>
    </source>
</reference>
<dbReference type="CDD" id="cd00132">
    <property type="entry name" value="CRIB"/>
    <property type="match status" value="1"/>
</dbReference>
<evidence type="ECO:0000256" key="1">
    <source>
        <dbReference type="ARBA" id="ARBA00004245"/>
    </source>
</evidence>
<dbReference type="InterPro" id="IPR011993">
    <property type="entry name" value="PH-like_dom_sf"/>
</dbReference>
<name>A0A3R7MSU1_PENVA</name>
<feature type="compositionally biased region" description="Pro residues" evidence="5">
    <location>
        <begin position="279"/>
        <end position="307"/>
    </location>
</feature>
<dbReference type="Gene3D" id="3.90.810.10">
    <property type="entry name" value="CRIB domain"/>
    <property type="match status" value="1"/>
</dbReference>
<dbReference type="InterPro" id="IPR000697">
    <property type="entry name" value="WH1/EVH1_dom"/>
</dbReference>